<name>A0AAW1QU70_9CHLO</name>
<protein>
    <submittedName>
        <fullName evidence="1">Uncharacterized protein</fullName>
    </submittedName>
</protein>
<proteinExistence type="predicted"/>
<reference evidence="1 2" key="1">
    <citation type="journal article" date="2024" name="Nat. Commun.">
        <title>Phylogenomics reveals the evolutionary origins of lichenization in chlorophyte algae.</title>
        <authorList>
            <person name="Puginier C."/>
            <person name="Libourel C."/>
            <person name="Otte J."/>
            <person name="Skaloud P."/>
            <person name="Haon M."/>
            <person name="Grisel S."/>
            <person name="Petersen M."/>
            <person name="Berrin J.G."/>
            <person name="Delaux P.M."/>
            <person name="Dal Grande F."/>
            <person name="Keller J."/>
        </authorList>
    </citation>
    <scope>NUCLEOTIDE SEQUENCE [LARGE SCALE GENOMIC DNA]</scope>
    <source>
        <strain evidence="1 2">SAG 2145</strain>
    </source>
</reference>
<dbReference type="Proteomes" id="UP001438707">
    <property type="component" value="Unassembled WGS sequence"/>
</dbReference>
<accession>A0AAW1QU70</accession>
<comment type="caution">
    <text evidence="1">The sequence shown here is derived from an EMBL/GenBank/DDBJ whole genome shotgun (WGS) entry which is preliminary data.</text>
</comment>
<gene>
    <name evidence="1" type="ORF">WJX74_008375</name>
</gene>
<sequence>MAAFLRGAAAQAHRAALQPRNLSSAQQVRFAGDLPVKTNKHIEAWGARRETLEETFEWNGSLIVISCEITASRAMVMTGALQTPAHVDVPMHAWRKHTSFCHPWCTSQKLSLASSEPSQHAR</sequence>
<evidence type="ECO:0000313" key="2">
    <source>
        <dbReference type="Proteomes" id="UP001438707"/>
    </source>
</evidence>
<dbReference type="AlphaFoldDB" id="A0AAW1QU70"/>
<evidence type="ECO:0000313" key="1">
    <source>
        <dbReference type="EMBL" id="KAK9824784.1"/>
    </source>
</evidence>
<dbReference type="EMBL" id="JALJOS010000028">
    <property type="protein sequence ID" value="KAK9824784.1"/>
    <property type="molecule type" value="Genomic_DNA"/>
</dbReference>
<keyword evidence="2" id="KW-1185">Reference proteome</keyword>
<organism evidence="1 2">
    <name type="scientific">Apatococcus lobatus</name>
    <dbReference type="NCBI Taxonomy" id="904363"/>
    <lineage>
        <taxon>Eukaryota</taxon>
        <taxon>Viridiplantae</taxon>
        <taxon>Chlorophyta</taxon>
        <taxon>core chlorophytes</taxon>
        <taxon>Trebouxiophyceae</taxon>
        <taxon>Chlorellales</taxon>
        <taxon>Chlorellaceae</taxon>
        <taxon>Apatococcus</taxon>
    </lineage>
</organism>